<protein>
    <recommendedName>
        <fullName evidence="3">Uridine kinase</fullName>
    </recommendedName>
</protein>
<keyword evidence="2" id="KW-1185">Reference proteome</keyword>
<comment type="caution">
    <text evidence="1">The sequence shown here is derived from an EMBL/GenBank/DDBJ whole genome shotgun (WGS) entry which is preliminary data.</text>
</comment>
<proteinExistence type="predicted"/>
<gene>
    <name evidence="1" type="ORF">RL72_00969</name>
</gene>
<name>A0A0F0L0F4_9MICO</name>
<evidence type="ECO:0008006" key="3">
    <source>
        <dbReference type="Google" id="ProtNLM"/>
    </source>
</evidence>
<dbReference type="InterPro" id="IPR027417">
    <property type="entry name" value="P-loop_NTPase"/>
</dbReference>
<dbReference type="PATRIC" id="fig|582680.7.peg.1007"/>
<organism evidence="1 2">
    <name type="scientific">Microbacterium azadirachtae</name>
    <dbReference type="NCBI Taxonomy" id="582680"/>
    <lineage>
        <taxon>Bacteria</taxon>
        <taxon>Bacillati</taxon>
        <taxon>Actinomycetota</taxon>
        <taxon>Actinomycetes</taxon>
        <taxon>Micrococcales</taxon>
        <taxon>Microbacteriaceae</taxon>
        <taxon>Microbacterium</taxon>
    </lineage>
</organism>
<evidence type="ECO:0000313" key="2">
    <source>
        <dbReference type="Proteomes" id="UP000033448"/>
    </source>
</evidence>
<dbReference type="Gene3D" id="3.40.50.300">
    <property type="entry name" value="P-loop containing nucleotide triphosphate hydrolases"/>
    <property type="match status" value="1"/>
</dbReference>
<dbReference type="NCBIfam" id="NF005115">
    <property type="entry name" value="PRK06547.1"/>
    <property type="match status" value="1"/>
</dbReference>
<dbReference type="SUPFAM" id="SSF52540">
    <property type="entry name" value="P-loop containing nucleoside triphosphate hydrolases"/>
    <property type="match status" value="1"/>
</dbReference>
<sequence length="184" mass="20284">MHVDHLPARGTWQTLLIDGRSGAGKSTLANAVAATVHGCMVVHLDDIYPGWDGLEWAHQHIITSLLEPRSRSTRGTWRQWDWASNAPSGWRTVPASAPLIVEGVGSLSLRTRNLADLGIWVETPDTDRKHRALARDGDTYVPHWERWAAHEKSFQMLHHPQEAADLIARTVGGGFHISPAGATT</sequence>
<dbReference type="AlphaFoldDB" id="A0A0F0L0F4"/>
<accession>A0A0F0L0F4</accession>
<dbReference type="Proteomes" id="UP000033448">
    <property type="component" value="Unassembled WGS sequence"/>
</dbReference>
<dbReference type="EMBL" id="JYIT01000063">
    <property type="protein sequence ID" value="KJL26637.1"/>
    <property type="molecule type" value="Genomic_DNA"/>
</dbReference>
<evidence type="ECO:0000313" key="1">
    <source>
        <dbReference type="EMBL" id="KJL26637.1"/>
    </source>
</evidence>
<reference evidence="1 2" key="1">
    <citation type="submission" date="2015-02" db="EMBL/GenBank/DDBJ databases">
        <title>Draft genome sequences of ten Microbacterium spp. with emphasis on heavy metal contaminated environments.</title>
        <authorList>
            <person name="Corretto E."/>
        </authorList>
    </citation>
    <scope>NUCLEOTIDE SEQUENCE [LARGE SCALE GENOMIC DNA]</scope>
    <source>
        <strain evidence="1 2">DSM 23848</strain>
    </source>
</reference>
<dbReference type="RefSeq" id="WP_045249697.1">
    <property type="nucleotide sequence ID" value="NZ_JYIT01000063.1"/>
</dbReference>
<dbReference type="OrthoDB" id="3237545at2"/>